<name>A0A951QTY6_9CYAN</name>
<accession>A0A951QTY6</accession>
<dbReference type="AlphaFoldDB" id="A0A951QTY6"/>
<dbReference type="EMBL" id="JAHHGZ010000035">
    <property type="protein sequence ID" value="MBW4670795.1"/>
    <property type="molecule type" value="Genomic_DNA"/>
</dbReference>
<reference evidence="1" key="1">
    <citation type="submission" date="2021-05" db="EMBL/GenBank/DDBJ databases">
        <authorList>
            <person name="Pietrasiak N."/>
            <person name="Ward R."/>
            <person name="Stajich J.E."/>
            <person name="Kurbessoian T."/>
        </authorList>
    </citation>
    <scope>NUCLEOTIDE SEQUENCE</scope>
    <source>
        <strain evidence="1">GSE-NOS-MK-12-04C</strain>
    </source>
</reference>
<evidence type="ECO:0000313" key="2">
    <source>
        <dbReference type="Proteomes" id="UP000729701"/>
    </source>
</evidence>
<organism evidence="1 2">
    <name type="scientific">Cyanomargarita calcarea GSE-NOS-MK-12-04C</name>
    <dbReference type="NCBI Taxonomy" id="2839659"/>
    <lineage>
        <taxon>Bacteria</taxon>
        <taxon>Bacillati</taxon>
        <taxon>Cyanobacteriota</taxon>
        <taxon>Cyanophyceae</taxon>
        <taxon>Nostocales</taxon>
        <taxon>Cyanomargaritaceae</taxon>
        <taxon>Cyanomargarita</taxon>
    </lineage>
</organism>
<comment type="caution">
    <text evidence="1">The sequence shown here is derived from an EMBL/GenBank/DDBJ whole genome shotgun (WGS) entry which is preliminary data.</text>
</comment>
<gene>
    <name evidence="1" type="ORF">KME60_26070</name>
</gene>
<evidence type="ECO:0000313" key="1">
    <source>
        <dbReference type="EMBL" id="MBW4670795.1"/>
    </source>
</evidence>
<reference evidence="1" key="2">
    <citation type="journal article" date="2022" name="Microbiol. Resour. Announc.">
        <title>Metagenome Sequencing to Explore Phylogenomics of Terrestrial Cyanobacteria.</title>
        <authorList>
            <person name="Ward R.D."/>
            <person name="Stajich J.E."/>
            <person name="Johansen J.R."/>
            <person name="Huntemann M."/>
            <person name="Clum A."/>
            <person name="Foster B."/>
            <person name="Foster B."/>
            <person name="Roux S."/>
            <person name="Palaniappan K."/>
            <person name="Varghese N."/>
            <person name="Mukherjee S."/>
            <person name="Reddy T.B.K."/>
            <person name="Daum C."/>
            <person name="Copeland A."/>
            <person name="Chen I.A."/>
            <person name="Ivanova N.N."/>
            <person name="Kyrpides N.C."/>
            <person name="Shapiro N."/>
            <person name="Eloe-Fadrosh E.A."/>
            <person name="Pietrasiak N."/>
        </authorList>
    </citation>
    <scope>NUCLEOTIDE SEQUENCE</scope>
    <source>
        <strain evidence="1">GSE-NOS-MK-12-04C</strain>
    </source>
</reference>
<dbReference type="Proteomes" id="UP000729701">
    <property type="component" value="Unassembled WGS sequence"/>
</dbReference>
<proteinExistence type="predicted"/>
<protein>
    <submittedName>
        <fullName evidence="1">Uncharacterized protein</fullName>
    </submittedName>
</protein>
<sequence length="169" mass="18607">MNLNWKSLSFYGIAIASALMLLKVVTAYGERNLKASPAIGDRYRLTLSQNLPSCEKPEGLMLNIQQSGIYLNGYLSLANTNTKVSTATATKPTLIGRLSNQKLNLSGKISKNILCNRVSFEDNSFTNLTMQMQLLDKSNVTGQMTVNGISKAIEFTAVTEKNQQKSKQH</sequence>